<dbReference type="SUPFAM" id="SSF69118">
    <property type="entry name" value="AhpD-like"/>
    <property type="match status" value="1"/>
</dbReference>
<keyword evidence="3" id="KW-1185">Reference proteome</keyword>
<dbReference type="AlphaFoldDB" id="A0A6M4GZ40"/>
<accession>A0A6M4GZ40</accession>
<dbReference type="Proteomes" id="UP000501534">
    <property type="component" value="Chromosome"/>
</dbReference>
<protein>
    <recommendedName>
        <fullName evidence="1">Carboxymuconolactone decarboxylase-like domain-containing protein</fullName>
    </recommendedName>
</protein>
<proteinExistence type="predicted"/>
<dbReference type="KEGG" id="uru:DSM104443_03380"/>
<reference evidence="2 3" key="1">
    <citation type="submission" date="2020-04" db="EMBL/GenBank/DDBJ databases">
        <title>Usitatibacter rugosus gen. nov., sp. nov. and Usitatibacter palustris sp. nov., novel members of Usitatibacteraceae fam. nov. within the order Nitrosomonadales isolated from soil.</title>
        <authorList>
            <person name="Huber K.J."/>
            <person name="Neumann-Schaal M."/>
            <person name="Geppert A."/>
            <person name="Luckner M."/>
            <person name="Wanner G."/>
            <person name="Overmann J."/>
        </authorList>
    </citation>
    <scope>NUCLEOTIDE SEQUENCE [LARGE SCALE GENOMIC DNA]</scope>
    <source>
        <strain evidence="2 3">0125_3</strain>
    </source>
</reference>
<evidence type="ECO:0000313" key="3">
    <source>
        <dbReference type="Proteomes" id="UP000501534"/>
    </source>
</evidence>
<name>A0A6M4GZ40_9PROT</name>
<dbReference type="GO" id="GO:0051920">
    <property type="term" value="F:peroxiredoxin activity"/>
    <property type="evidence" value="ECO:0007669"/>
    <property type="project" value="InterPro"/>
</dbReference>
<feature type="domain" description="Carboxymuconolactone decarboxylase-like" evidence="1">
    <location>
        <begin position="40"/>
        <end position="103"/>
    </location>
</feature>
<organism evidence="2 3">
    <name type="scientific">Usitatibacter rugosus</name>
    <dbReference type="NCBI Taxonomy" id="2732067"/>
    <lineage>
        <taxon>Bacteria</taxon>
        <taxon>Pseudomonadati</taxon>
        <taxon>Pseudomonadota</taxon>
        <taxon>Betaproteobacteria</taxon>
        <taxon>Nitrosomonadales</taxon>
        <taxon>Usitatibacteraceae</taxon>
        <taxon>Usitatibacter</taxon>
    </lineage>
</organism>
<dbReference type="RefSeq" id="WP_171094383.1">
    <property type="nucleotide sequence ID" value="NZ_CP053069.1"/>
</dbReference>
<dbReference type="PANTHER" id="PTHR34846:SF11">
    <property type="entry name" value="4-CARBOXYMUCONOLACTONE DECARBOXYLASE FAMILY PROTEIN (AFU_ORTHOLOGUE AFUA_6G11590)"/>
    <property type="match status" value="1"/>
</dbReference>
<dbReference type="PANTHER" id="PTHR34846">
    <property type="entry name" value="4-CARBOXYMUCONOLACTONE DECARBOXYLASE FAMILY PROTEIN (AFU_ORTHOLOGUE AFUA_6G11590)"/>
    <property type="match status" value="1"/>
</dbReference>
<dbReference type="InterPro" id="IPR029032">
    <property type="entry name" value="AhpD-like"/>
</dbReference>
<gene>
    <name evidence="2" type="ORF">DSM104443_03380</name>
</gene>
<evidence type="ECO:0000313" key="2">
    <source>
        <dbReference type="EMBL" id="QJR12295.1"/>
    </source>
</evidence>
<evidence type="ECO:0000259" key="1">
    <source>
        <dbReference type="Pfam" id="PF02627"/>
    </source>
</evidence>
<dbReference type="Pfam" id="PF02627">
    <property type="entry name" value="CMD"/>
    <property type="match status" value="1"/>
</dbReference>
<dbReference type="Gene3D" id="1.20.1290.10">
    <property type="entry name" value="AhpD-like"/>
    <property type="match status" value="1"/>
</dbReference>
<dbReference type="EMBL" id="CP053069">
    <property type="protein sequence ID" value="QJR12295.1"/>
    <property type="molecule type" value="Genomic_DNA"/>
</dbReference>
<dbReference type="InterPro" id="IPR003779">
    <property type="entry name" value="CMD-like"/>
</dbReference>
<sequence length="177" mass="19551">MPRIPYVPADIAEPREIVDAIRARRGGTLLDLDRMLLNSPALAAGWNTYLGAVRTQLTLSPKLRELAICGVAILNRAEYEFKQHSPHFLKGGGTPAQLEALREFERASSSTLFDASERAVIRLTIEMTRNVEVRDETFAAAAKVIASEQAMVELVATIATYNMVSRFLVALDIHART</sequence>